<organism evidence="1 2">
    <name type="scientific">Xylocopilactobacillus apis</name>
    <dbReference type="NCBI Taxonomy" id="2932183"/>
    <lineage>
        <taxon>Bacteria</taxon>
        <taxon>Bacillati</taxon>
        <taxon>Bacillota</taxon>
        <taxon>Bacilli</taxon>
        <taxon>Lactobacillales</taxon>
        <taxon>Lactobacillaceae</taxon>
        <taxon>Xylocopilactobacillus</taxon>
    </lineage>
</organism>
<keyword evidence="2" id="KW-1185">Reference proteome</keyword>
<name>A0AAU9DF62_9LACO</name>
<sequence length="93" mass="10928">MSIKNDDGFRVSYDANDLIADILEDIDMGIEYVIAYYDWVKGIKIYKDYDLFHPAQETIDDPDFQEMAKGFDGKDHLTAQFFLLYLIRENEAF</sequence>
<dbReference type="KEGG" id="xak:KIMC2_14280"/>
<evidence type="ECO:0000313" key="1">
    <source>
        <dbReference type="EMBL" id="BDR56866.1"/>
    </source>
</evidence>
<proteinExistence type="predicted"/>
<dbReference type="AlphaFoldDB" id="A0AAU9DF62"/>
<dbReference type="EMBL" id="AP026801">
    <property type="protein sequence ID" value="BDR56866.1"/>
    <property type="molecule type" value="Genomic_DNA"/>
</dbReference>
<dbReference type="RefSeq" id="WP_317695422.1">
    <property type="nucleotide sequence ID" value="NZ_AP026801.1"/>
</dbReference>
<gene>
    <name evidence="1" type="ORF">KIMC2_14280</name>
</gene>
<reference evidence="1 2" key="1">
    <citation type="journal article" date="2023" name="Microbiol. Spectr.">
        <title>Symbiosis of Carpenter Bees with Uncharacterized Lactic Acid Bacteria Showing NAD Auxotrophy.</title>
        <authorList>
            <person name="Kawasaki S."/>
            <person name="Ozawa K."/>
            <person name="Mori T."/>
            <person name="Yamamoto A."/>
            <person name="Ito M."/>
            <person name="Ohkuma M."/>
            <person name="Sakamoto M."/>
            <person name="Matsutani M."/>
        </authorList>
    </citation>
    <scope>NUCLEOTIDE SEQUENCE [LARGE SCALE GENOMIC DNA]</scope>
    <source>
        <strain evidence="1 2">KimC2</strain>
    </source>
</reference>
<dbReference type="Proteomes" id="UP001321804">
    <property type="component" value="Chromosome"/>
</dbReference>
<evidence type="ECO:0000313" key="2">
    <source>
        <dbReference type="Proteomes" id="UP001321804"/>
    </source>
</evidence>
<protein>
    <submittedName>
        <fullName evidence="1">Uncharacterized protein</fullName>
    </submittedName>
</protein>
<accession>A0AAU9DF62</accession>